<reference evidence="2" key="1">
    <citation type="submission" date="2018-05" db="EMBL/GenBank/DDBJ databases">
        <title>Proteus mirabilis class 2 integron In2-67.</title>
        <authorList>
            <person name="Mendes Moreira A."/>
            <person name="Couve Deacon E."/>
            <person name="Bousquet P."/>
            <person name="Chainier D."/>
            <person name="Ploy M.-C."/>
            <person name="Barraud O."/>
        </authorList>
    </citation>
    <scope>NUCLEOTIDE SEQUENCE</scope>
    <source>
        <strain evidence="2">Pr6</strain>
    </source>
</reference>
<sequence length="110" mass="11850">MGIISRLFGGKSKPQYDNKPPIYGGDGLTDRSPAIVNCASMGMAQALIDGFISERCGEGSERGIEFTLKSPDNSEKLIKMICVTAPDGSEHKFYFDLSRPVAVAMKMSGL</sequence>
<dbReference type="AlphaFoldDB" id="A0A2Z5DTM5"/>
<name>A0A2Z5DTM5_PROMI</name>
<accession>A0A2Z5DTM5</accession>
<feature type="region of interest" description="Disordered" evidence="1">
    <location>
        <begin position="1"/>
        <end position="28"/>
    </location>
</feature>
<protein>
    <submittedName>
        <fullName evidence="2">Uncharacterized protein</fullName>
    </submittedName>
</protein>
<proteinExistence type="predicted"/>
<dbReference type="EMBL" id="MH427142">
    <property type="protein sequence ID" value="AXB54755.1"/>
    <property type="molecule type" value="Genomic_DNA"/>
</dbReference>
<evidence type="ECO:0000313" key="2">
    <source>
        <dbReference type="EMBL" id="AXB54755.1"/>
    </source>
</evidence>
<organism evidence="2">
    <name type="scientific">Proteus mirabilis</name>
    <dbReference type="NCBI Taxonomy" id="584"/>
    <lineage>
        <taxon>Bacteria</taxon>
        <taxon>Pseudomonadati</taxon>
        <taxon>Pseudomonadota</taxon>
        <taxon>Gammaproteobacteria</taxon>
        <taxon>Enterobacterales</taxon>
        <taxon>Morganellaceae</taxon>
        <taxon>Proteus</taxon>
    </lineage>
</organism>
<evidence type="ECO:0000256" key="1">
    <source>
        <dbReference type="SAM" id="MobiDB-lite"/>
    </source>
</evidence>
<dbReference type="RefSeq" id="WP_182488290.1">
    <property type="nucleotide sequence ID" value="NZ_CP148142.1"/>
</dbReference>